<gene>
    <name evidence="2" type="ORF">ASPSYDRAFT_140327</name>
</gene>
<dbReference type="SUPFAM" id="SSF51197">
    <property type="entry name" value="Clavaminate synthase-like"/>
    <property type="match status" value="1"/>
</dbReference>
<evidence type="ECO:0000313" key="2">
    <source>
        <dbReference type="EMBL" id="OJJ65261.1"/>
    </source>
</evidence>
<accession>A0A1L9U0T1</accession>
<evidence type="ECO:0008006" key="4">
    <source>
        <dbReference type="Google" id="ProtNLM"/>
    </source>
</evidence>
<dbReference type="PANTHER" id="PTHR31630:SF7">
    <property type="entry name" value="PHYTANOYL-COA DIOXYGENASE"/>
    <property type="match status" value="1"/>
</dbReference>
<evidence type="ECO:0000313" key="3">
    <source>
        <dbReference type="Proteomes" id="UP000184356"/>
    </source>
</evidence>
<organism evidence="2 3">
    <name type="scientific">Aspergillus sydowii CBS 593.65</name>
    <dbReference type="NCBI Taxonomy" id="1036612"/>
    <lineage>
        <taxon>Eukaryota</taxon>
        <taxon>Fungi</taxon>
        <taxon>Dikarya</taxon>
        <taxon>Ascomycota</taxon>
        <taxon>Pezizomycotina</taxon>
        <taxon>Eurotiomycetes</taxon>
        <taxon>Eurotiomycetidae</taxon>
        <taxon>Eurotiales</taxon>
        <taxon>Aspergillaceae</taxon>
        <taxon>Aspergillus</taxon>
        <taxon>Aspergillus subgen. Nidulantes</taxon>
    </lineage>
</organism>
<dbReference type="VEuPathDB" id="FungiDB:ASPSYDRAFT_140327"/>
<dbReference type="InterPro" id="IPR008775">
    <property type="entry name" value="Phytyl_CoA_dOase-like"/>
</dbReference>
<dbReference type="OrthoDB" id="445007at2759"/>
<dbReference type="GeneID" id="63757111"/>
<dbReference type="Proteomes" id="UP000184356">
    <property type="component" value="Unassembled WGS sequence"/>
</dbReference>
<reference evidence="3" key="1">
    <citation type="journal article" date="2017" name="Genome Biol.">
        <title>Comparative genomics reveals high biological diversity and specific adaptations in the industrially and medically important fungal genus Aspergillus.</title>
        <authorList>
            <person name="de Vries R.P."/>
            <person name="Riley R."/>
            <person name="Wiebenga A."/>
            <person name="Aguilar-Osorio G."/>
            <person name="Amillis S."/>
            <person name="Uchima C.A."/>
            <person name="Anderluh G."/>
            <person name="Asadollahi M."/>
            <person name="Askin M."/>
            <person name="Barry K."/>
            <person name="Battaglia E."/>
            <person name="Bayram O."/>
            <person name="Benocci T."/>
            <person name="Braus-Stromeyer S.A."/>
            <person name="Caldana C."/>
            <person name="Canovas D."/>
            <person name="Cerqueira G.C."/>
            <person name="Chen F."/>
            <person name="Chen W."/>
            <person name="Choi C."/>
            <person name="Clum A."/>
            <person name="Dos Santos R.A."/>
            <person name="Damasio A.R."/>
            <person name="Diallinas G."/>
            <person name="Emri T."/>
            <person name="Fekete E."/>
            <person name="Flipphi M."/>
            <person name="Freyberg S."/>
            <person name="Gallo A."/>
            <person name="Gournas C."/>
            <person name="Habgood R."/>
            <person name="Hainaut M."/>
            <person name="Harispe M.L."/>
            <person name="Henrissat B."/>
            <person name="Hilden K.S."/>
            <person name="Hope R."/>
            <person name="Hossain A."/>
            <person name="Karabika E."/>
            <person name="Karaffa L."/>
            <person name="Karanyi Z."/>
            <person name="Krasevec N."/>
            <person name="Kuo A."/>
            <person name="Kusch H."/>
            <person name="LaButti K."/>
            <person name="Lagendijk E.L."/>
            <person name="Lapidus A."/>
            <person name="Levasseur A."/>
            <person name="Lindquist E."/>
            <person name="Lipzen A."/>
            <person name="Logrieco A.F."/>
            <person name="MacCabe A."/>
            <person name="Maekelae M.R."/>
            <person name="Malavazi I."/>
            <person name="Melin P."/>
            <person name="Meyer V."/>
            <person name="Mielnichuk N."/>
            <person name="Miskei M."/>
            <person name="Molnar A.P."/>
            <person name="Mule G."/>
            <person name="Ngan C.Y."/>
            <person name="Orejas M."/>
            <person name="Orosz E."/>
            <person name="Ouedraogo J.P."/>
            <person name="Overkamp K.M."/>
            <person name="Park H.-S."/>
            <person name="Perrone G."/>
            <person name="Piumi F."/>
            <person name="Punt P.J."/>
            <person name="Ram A.F."/>
            <person name="Ramon A."/>
            <person name="Rauscher S."/>
            <person name="Record E."/>
            <person name="Riano-Pachon D.M."/>
            <person name="Robert V."/>
            <person name="Roehrig J."/>
            <person name="Ruller R."/>
            <person name="Salamov A."/>
            <person name="Salih N.S."/>
            <person name="Samson R.A."/>
            <person name="Sandor E."/>
            <person name="Sanguinetti M."/>
            <person name="Schuetze T."/>
            <person name="Sepcic K."/>
            <person name="Shelest E."/>
            <person name="Sherlock G."/>
            <person name="Sophianopoulou V."/>
            <person name="Squina F.M."/>
            <person name="Sun H."/>
            <person name="Susca A."/>
            <person name="Todd R.B."/>
            <person name="Tsang A."/>
            <person name="Unkles S.E."/>
            <person name="van de Wiele N."/>
            <person name="van Rossen-Uffink D."/>
            <person name="Oliveira J.V."/>
            <person name="Vesth T.C."/>
            <person name="Visser J."/>
            <person name="Yu J.-H."/>
            <person name="Zhou M."/>
            <person name="Andersen M.R."/>
            <person name="Archer D.B."/>
            <person name="Baker S.E."/>
            <person name="Benoit I."/>
            <person name="Brakhage A.A."/>
            <person name="Braus G.H."/>
            <person name="Fischer R."/>
            <person name="Frisvad J.C."/>
            <person name="Goldman G.H."/>
            <person name="Houbraken J."/>
            <person name="Oakley B."/>
            <person name="Pocsi I."/>
            <person name="Scazzocchio C."/>
            <person name="Seiboth B."/>
            <person name="vanKuyk P.A."/>
            <person name="Wortman J."/>
            <person name="Dyer P.S."/>
            <person name="Grigoriev I.V."/>
        </authorList>
    </citation>
    <scope>NUCLEOTIDE SEQUENCE [LARGE SCALE GENOMIC DNA]</scope>
    <source>
        <strain evidence="3">CBS 593.65</strain>
    </source>
</reference>
<dbReference type="EMBL" id="KV878582">
    <property type="protein sequence ID" value="OJJ65261.1"/>
    <property type="molecule type" value="Genomic_DNA"/>
</dbReference>
<name>A0A1L9U0T1_9EURO</name>
<dbReference type="RefSeq" id="XP_040709067.1">
    <property type="nucleotide sequence ID" value="XM_040841038.1"/>
</dbReference>
<dbReference type="Gene3D" id="2.60.120.620">
    <property type="entry name" value="q2cbj1_9rhob like domain"/>
    <property type="match status" value="1"/>
</dbReference>
<sequence length="420" mass="47306">PRASSSSLPSPKVLYTILVAFGCREISAPISVFSRDCSSTVIRLLGARRAIAAVRPAIPPPTIMIRNGLLAFMSPSYKAFFYMGTIFTESVTIPQANVRMRLDGNDPVFGDFRDDLARDGYAVVKGAIPKERALKYADEMYSWLEGFNLGFDRNDQSTVHKGRLPLINEKGMCMHYGVAHEKFVWDVRSEPGVVSAFEKVYNDKDLIVSFDAINFGFPNRTDLPPNKPWPHQDQDPEKPDFRCLQGLVNLLPNGPSDGGLIVCRGAHRLSSEFHRDMKDEERIPAWTPEWYGFTSNGMKWLADRDCEWVKVCAEPGDLLLWDSRTPHYNLSPEGSTPRFCIYTCYMPVAEATQEDLGRKKEAFENWLGTTHWPNAKHTGSNVAKRDGAECPYNRFKPVVEPVLGERAFKLTGIPYLKSQA</sequence>
<keyword evidence="3" id="KW-1185">Reference proteome</keyword>
<dbReference type="PANTHER" id="PTHR31630">
    <property type="entry name" value="PHYTANOYL-COA DIOXYGENASE-RELATED-RELATED"/>
    <property type="match status" value="1"/>
</dbReference>
<dbReference type="Pfam" id="PF05721">
    <property type="entry name" value="PhyH"/>
    <property type="match status" value="1"/>
</dbReference>
<protein>
    <recommendedName>
        <fullName evidence="4">Phytanoyl-CoA dioxygenase</fullName>
    </recommendedName>
</protein>
<dbReference type="AlphaFoldDB" id="A0A1L9U0T1"/>
<feature type="non-terminal residue" evidence="2">
    <location>
        <position position="1"/>
    </location>
</feature>
<evidence type="ECO:0000256" key="1">
    <source>
        <dbReference type="ARBA" id="ARBA00005179"/>
    </source>
</evidence>
<comment type="pathway">
    <text evidence="1">Secondary metabolite biosynthesis.</text>
</comment>
<proteinExistence type="predicted"/>